<dbReference type="PANTHER" id="PTHR47186:SF3">
    <property type="entry name" value="OS09G0267800 PROTEIN"/>
    <property type="match status" value="1"/>
</dbReference>
<accession>A0ABU6R613</accession>
<dbReference type="InterPro" id="IPR001611">
    <property type="entry name" value="Leu-rich_rpt"/>
</dbReference>
<keyword evidence="3" id="KW-1185">Reference proteome</keyword>
<dbReference type="SUPFAM" id="SSF52058">
    <property type="entry name" value="L domain-like"/>
    <property type="match status" value="1"/>
</dbReference>
<dbReference type="Proteomes" id="UP001341840">
    <property type="component" value="Unassembled WGS sequence"/>
</dbReference>
<sequence>MFPLKALPESIGELIHLHYLDLSFTPIQRLCESLCNLYNLQTLKLKHCEYLQMLPEQMQDLVKLRYLDIDGTYSLKEMCKGMGKLNNLNFLSHYIVGEQDENGIRELATLENPHGSFCISNLENVKNSGEALQAKIGDKKHIDSLVLQWDLDDGSVDVQTSRDILDKLQPHGELKELSIVRYMGEKFSDWLGFSSYHSMTKLELRYCNNCSELPCLGQLPSLKHLNLFNLDGLERIG</sequence>
<dbReference type="EMBL" id="JASCZI010030225">
    <property type="protein sequence ID" value="MED6118986.1"/>
    <property type="molecule type" value="Genomic_DNA"/>
</dbReference>
<evidence type="ECO:0000313" key="2">
    <source>
        <dbReference type="EMBL" id="MED6118986.1"/>
    </source>
</evidence>
<dbReference type="PANTHER" id="PTHR47186">
    <property type="entry name" value="LEUCINE-RICH REPEAT-CONTAINING PROTEIN 57"/>
    <property type="match status" value="1"/>
</dbReference>
<dbReference type="Gene3D" id="3.80.10.10">
    <property type="entry name" value="Ribonuclease Inhibitor"/>
    <property type="match status" value="1"/>
</dbReference>
<organism evidence="2 3">
    <name type="scientific">Stylosanthes scabra</name>
    <dbReference type="NCBI Taxonomy" id="79078"/>
    <lineage>
        <taxon>Eukaryota</taxon>
        <taxon>Viridiplantae</taxon>
        <taxon>Streptophyta</taxon>
        <taxon>Embryophyta</taxon>
        <taxon>Tracheophyta</taxon>
        <taxon>Spermatophyta</taxon>
        <taxon>Magnoliopsida</taxon>
        <taxon>eudicotyledons</taxon>
        <taxon>Gunneridae</taxon>
        <taxon>Pentapetalae</taxon>
        <taxon>rosids</taxon>
        <taxon>fabids</taxon>
        <taxon>Fabales</taxon>
        <taxon>Fabaceae</taxon>
        <taxon>Papilionoideae</taxon>
        <taxon>50 kb inversion clade</taxon>
        <taxon>dalbergioids sensu lato</taxon>
        <taxon>Dalbergieae</taxon>
        <taxon>Pterocarpus clade</taxon>
        <taxon>Stylosanthes</taxon>
    </lineage>
</organism>
<dbReference type="InterPro" id="IPR056789">
    <property type="entry name" value="LRR_R13L1-DRL21"/>
</dbReference>
<comment type="caution">
    <text evidence="2">The sequence shown here is derived from an EMBL/GenBank/DDBJ whole genome shotgun (WGS) entry which is preliminary data.</text>
</comment>
<dbReference type="Pfam" id="PF13855">
    <property type="entry name" value="LRR_8"/>
    <property type="match status" value="1"/>
</dbReference>
<gene>
    <name evidence="2" type="ORF">PIB30_007876</name>
</gene>
<reference evidence="2 3" key="1">
    <citation type="journal article" date="2023" name="Plants (Basel)">
        <title>Bridging the Gap: Combining Genomics and Transcriptomics Approaches to Understand Stylosanthes scabra, an Orphan Legume from the Brazilian Caatinga.</title>
        <authorList>
            <person name="Ferreira-Neto J.R.C."/>
            <person name="da Silva M.D."/>
            <person name="Binneck E."/>
            <person name="de Melo N.F."/>
            <person name="da Silva R.H."/>
            <person name="de Melo A.L.T.M."/>
            <person name="Pandolfi V."/>
            <person name="Bustamante F.O."/>
            <person name="Brasileiro-Vidal A.C."/>
            <person name="Benko-Iseppon A.M."/>
        </authorList>
    </citation>
    <scope>NUCLEOTIDE SEQUENCE [LARGE SCALE GENOMIC DNA]</scope>
    <source>
        <tissue evidence="2">Leaves</tissue>
    </source>
</reference>
<evidence type="ECO:0000313" key="3">
    <source>
        <dbReference type="Proteomes" id="UP001341840"/>
    </source>
</evidence>
<dbReference type="InterPro" id="IPR032675">
    <property type="entry name" value="LRR_dom_sf"/>
</dbReference>
<proteinExistence type="predicted"/>
<name>A0ABU6R613_9FABA</name>
<feature type="domain" description="R13L1/DRL21-like LRR repeat region" evidence="1">
    <location>
        <begin position="104"/>
        <end position="229"/>
    </location>
</feature>
<evidence type="ECO:0000259" key="1">
    <source>
        <dbReference type="Pfam" id="PF25019"/>
    </source>
</evidence>
<dbReference type="Pfam" id="PF25019">
    <property type="entry name" value="LRR_R13L1-DRL21"/>
    <property type="match status" value="1"/>
</dbReference>
<protein>
    <recommendedName>
        <fullName evidence="1">R13L1/DRL21-like LRR repeat region domain-containing protein</fullName>
    </recommendedName>
</protein>